<dbReference type="GO" id="GO:0008841">
    <property type="term" value="F:dihydrofolate synthase activity"/>
    <property type="evidence" value="ECO:0007669"/>
    <property type="project" value="UniProtKB-EC"/>
</dbReference>
<evidence type="ECO:0000256" key="19">
    <source>
        <dbReference type="ARBA" id="ARBA00047493"/>
    </source>
</evidence>
<comment type="catalytic activity">
    <reaction evidence="19">
        <text>(6S)-5,6,7,8-tetrahydrofolyl-(gamma-L-Glu)(n) + L-glutamate + ATP = (6S)-5,6,7,8-tetrahydrofolyl-(gamma-L-Glu)(n+1) + ADP + phosphate + H(+)</text>
        <dbReference type="Rhea" id="RHEA:10580"/>
        <dbReference type="Rhea" id="RHEA-COMP:14738"/>
        <dbReference type="Rhea" id="RHEA-COMP:14740"/>
        <dbReference type="ChEBI" id="CHEBI:15378"/>
        <dbReference type="ChEBI" id="CHEBI:29985"/>
        <dbReference type="ChEBI" id="CHEBI:30616"/>
        <dbReference type="ChEBI" id="CHEBI:43474"/>
        <dbReference type="ChEBI" id="CHEBI:141005"/>
        <dbReference type="ChEBI" id="CHEBI:456216"/>
        <dbReference type="EC" id="6.3.2.17"/>
    </reaction>
</comment>
<dbReference type="Pfam" id="PF02875">
    <property type="entry name" value="Mur_ligase_C"/>
    <property type="match status" value="1"/>
</dbReference>
<protein>
    <recommendedName>
        <fullName evidence="9">Dihydrofolate synthase/folylpolyglutamate synthase</fullName>
        <ecNumber evidence="7">6.3.2.12</ecNumber>
        <ecNumber evidence="8">6.3.2.17</ecNumber>
    </recommendedName>
    <alternativeName>
        <fullName evidence="18">Folylpoly-gamma-glutamate synthetase-dihydrofolate synthetase</fullName>
    </alternativeName>
    <alternativeName>
        <fullName evidence="16">Folylpolyglutamate synthetase</fullName>
    </alternativeName>
    <alternativeName>
        <fullName evidence="17">Tetrahydrofolylpolyglutamate synthase</fullName>
    </alternativeName>
</protein>
<keyword evidence="27" id="KW-1185">Reference proteome</keyword>
<keyword evidence="10 23" id="KW-0436">Ligase</keyword>
<reference evidence="26 27" key="1">
    <citation type="submission" date="2017-01" db="EMBL/GenBank/DDBJ databases">
        <title>Draft sequence of Acidihalobacter ferrooxidans strain DSM 14175 (strain V8).</title>
        <authorList>
            <person name="Khaleque H.N."/>
            <person name="Ramsay J.P."/>
            <person name="Murphy R.J.T."/>
            <person name="Kaksonen A.H."/>
            <person name="Boxall N.J."/>
            <person name="Watkin E.L.J."/>
        </authorList>
    </citation>
    <scope>NUCLEOTIDE SEQUENCE [LARGE SCALE GENOMIC DNA]</scope>
    <source>
        <strain evidence="26 27">V8</strain>
    </source>
</reference>
<keyword evidence="13 23" id="KW-0067">ATP-binding</keyword>
<dbReference type="Pfam" id="PF08245">
    <property type="entry name" value="Mur_ligase_M"/>
    <property type="match status" value="1"/>
</dbReference>
<dbReference type="STRING" id="1765967.BW247_07465"/>
<dbReference type="InterPro" id="IPR036615">
    <property type="entry name" value="Mur_ligase_C_dom_sf"/>
</dbReference>
<comment type="catalytic activity">
    <reaction evidence="22">
        <text>7,8-dihydropteroate + L-glutamate + ATP = 7,8-dihydrofolate + ADP + phosphate + H(+)</text>
        <dbReference type="Rhea" id="RHEA:23584"/>
        <dbReference type="ChEBI" id="CHEBI:15378"/>
        <dbReference type="ChEBI" id="CHEBI:17839"/>
        <dbReference type="ChEBI" id="CHEBI:29985"/>
        <dbReference type="ChEBI" id="CHEBI:30616"/>
        <dbReference type="ChEBI" id="CHEBI:43474"/>
        <dbReference type="ChEBI" id="CHEBI:57451"/>
        <dbReference type="ChEBI" id="CHEBI:456216"/>
        <dbReference type="EC" id="6.3.2.12"/>
    </reaction>
</comment>
<gene>
    <name evidence="26" type="ORF">BW247_07465</name>
</gene>
<accession>A0A1P8UGK8</accession>
<comment type="catalytic activity">
    <reaction evidence="20">
        <text>10-formyltetrahydrofolyl-(gamma-L-Glu)(n) + L-glutamate + ATP = 10-formyltetrahydrofolyl-(gamma-L-Glu)(n+1) + ADP + phosphate + H(+)</text>
        <dbReference type="Rhea" id="RHEA:51904"/>
        <dbReference type="Rhea" id="RHEA-COMP:13088"/>
        <dbReference type="Rhea" id="RHEA-COMP:14300"/>
        <dbReference type="ChEBI" id="CHEBI:15378"/>
        <dbReference type="ChEBI" id="CHEBI:29985"/>
        <dbReference type="ChEBI" id="CHEBI:30616"/>
        <dbReference type="ChEBI" id="CHEBI:43474"/>
        <dbReference type="ChEBI" id="CHEBI:134413"/>
        <dbReference type="ChEBI" id="CHEBI:456216"/>
        <dbReference type="EC" id="6.3.2.17"/>
    </reaction>
</comment>
<comment type="pathway">
    <text evidence="3">Cofactor biosynthesis; tetrahydrofolate biosynthesis; 7,8-dihydrofolate from 2-amino-4-hydroxy-6-hydroxymethyl-7,8-dihydropteridine diphosphate and 4-aminobenzoate: step 2/2.</text>
</comment>
<name>A0A1P8UGK8_9GAMM</name>
<organism evidence="26 27">
    <name type="scientific">Acidihalobacter ferrooxydans</name>
    <dbReference type="NCBI Taxonomy" id="1765967"/>
    <lineage>
        <taxon>Bacteria</taxon>
        <taxon>Pseudomonadati</taxon>
        <taxon>Pseudomonadota</taxon>
        <taxon>Gammaproteobacteria</taxon>
        <taxon>Chromatiales</taxon>
        <taxon>Ectothiorhodospiraceae</taxon>
        <taxon>Acidihalobacter</taxon>
    </lineage>
</organism>
<comment type="cofactor">
    <cofactor evidence="1">
        <name>Mg(2+)</name>
        <dbReference type="ChEBI" id="CHEBI:18420"/>
    </cofactor>
</comment>
<dbReference type="InterPro" id="IPR001645">
    <property type="entry name" value="Folylpolyglutamate_synth"/>
</dbReference>
<evidence type="ECO:0000256" key="18">
    <source>
        <dbReference type="ARBA" id="ARBA00032510"/>
    </source>
</evidence>
<comment type="similarity">
    <text evidence="5 23">Belongs to the folylpolyglutamate synthase family.</text>
</comment>
<dbReference type="EC" id="6.3.2.12" evidence="7"/>
<dbReference type="GO" id="GO:0005737">
    <property type="term" value="C:cytoplasm"/>
    <property type="evidence" value="ECO:0007669"/>
    <property type="project" value="TreeGrafter"/>
</dbReference>
<evidence type="ECO:0000256" key="20">
    <source>
        <dbReference type="ARBA" id="ARBA00047808"/>
    </source>
</evidence>
<evidence type="ECO:0000256" key="21">
    <source>
        <dbReference type="ARBA" id="ARBA00049035"/>
    </source>
</evidence>
<evidence type="ECO:0000256" key="7">
    <source>
        <dbReference type="ARBA" id="ARBA00013023"/>
    </source>
</evidence>
<evidence type="ECO:0000256" key="3">
    <source>
        <dbReference type="ARBA" id="ARBA00004799"/>
    </source>
</evidence>
<evidence type="ECO:0000256" key="22">
    <source>
        <dbReference type="ARBA" id="ARBA00049161"/>
    </source>
</evidence>
<keyword evidence="11" id="KW-0479">Metal-binding</keyword>
<evidence type="ECO:0000256" key="11">
    <source>
        <dbReference type="ARBA" id="ARBA00022723"/>
    </source>
</evidence>
<evidence type="ECO:0000256" key="10">
    <source>
        <dbReference type="ARBA" id="ARBA00022598"/>
    </source>
</evidence>
<dbReference type="AlphaFoldDB" id="A0A1P8UGK8"/>
<evidence type="ECO:0000256" key="1">
    <source>
        <dbReference type="ARBA" id="ARBA00001946"/>
    </source>
</evidence>
<dbReference type="PIRSF" id="PIRSF001563">
    <property type="entry name" value="Folylpolyglu_synth"/>
    <property type="match status" value="1"/>
</dbReference>
<proteinExistence type="inferred from homology"/>
<evidence type="ECO:0000256" key="9">
    <source>
        <dbReference type="ARBA" id="ARBA00019357"/>
    </source>
</evidence>
<evidence type="ECO:0000256" key="5">
    <source>
        <dbReference type="ARBA" id="ARBA00008276"/>
    </source>
</evidence>
<dbReference type="InterPro" id="IPR036565">
    <property type="entry name" value="Mur-like_cat_sf"/>
</dbReference>
<comment type="subunit">
    <text evidence="6">Monomer.</text>
</comment>
<dbReference type="InterPro" id="IPR013221">
    <property type="entry name" value="Mur_ligase_cen"/>
</dbReference>
<evidence type="ECO:0000256" key="6">
    <source>
        <dbReference type="ARBA" id="ARBA00011245"/>
    </source>
</evidence>
<keyword evidence="14" id="KW-0460">Magnesium</keyword>
<evidence type="ECO:0000256" key="4">
    <source>
        <dbReference type="ARBA" id="ARBA00005150"/>
    </source>
</evidence>
<evidence type="ECO:0000256" key="15">
    <source>
        <dbReference type="ARBA" id="ARBA00022909"/>
    </source>
</evidence>
<dbReference type="Proteomes" id="UP000243807">
    <property type="component" value="Chromosome"/>
</dbReference>
<dbReference type="FunFam" id="3.40.1190.10:FF:000004">
    <property type="entry name" value="Dihydrofolate synthase/folylpolyglutamate synthase"/>
    <property type="match status" value="1"/>
</dbReference>
<dbReference type="OrthoDB" id="9809356at2"/>
<evidence type="ECO:0000256" key="13">
    <source>
        <dbReference type="ARBA" id="ARBA00022840"/>
    </source>
</evidence>
<dbReference type="EMBL" id="CP019434">
    <property type="protein sequence ID" value="APZ42949.1"/>
    <property type="molecule type" value="Genomic_DNA"/>
</dbReference>
<evidence type="ECO:0000256" key="23">
    <source>
        <dbReference type="PIRNR" id="PIRNR001563"/>
    </source>
</evidence>
<evidence type="ECO:0000259" key="24">
    <source>
        <dbReference type="Pfam" id="PF02875"/>
    </source>
</evidence>
<dbReference type="NCBIfam" id="NF008101">
    <property type="entry name" value="PRK10846.1"/>
    <property type="match status" value="1"/>
</dbReference>
<comment type="function">
    <text evidence="2">Functions in two distinct reactions of the de novo folate biosynthetic pathway. Catalyzes the addition of a glutamate residue to dihydropteroate (7,8-dihydropteroate or H2Pte) to form dihydrofolate (7,8-dihydrofolate monoglutamate or H2Pte-Glu). Also catalyzes successive additions of L-glutamate to tetrahydrofolate or 10-formyltetrahydrofolate or 5,10-methylenetetrahydrofolate, leading to folylpolyglutamate derivatives.</text>
</comment>
<evidence type="ECO:0000256" key="2">
    <source>
        <dbReference type="ARBA" id="ARBA00002714"/>
    </source>
</evidence>
<evidence type="ECO:0000313" key="27">
    <source>
        <dbReference type="Proteomes" id="UP000243807"/>
    </source>
</evidence>
<dbReference type="SUPFAM" id="SSF53623">
    <property type="entry name" value="MurD-like peptide ligases, catalytic domain"/>
    <property type="match status" value="1"/>
</dbReference>
<dbReference type="InterPro" id="IPR004101">
    <property type="entry name" value="Mur_ligase_C"/>
</dbReference>
<evidence type="ECO:0000259" key="25">
    <source>
        <dbReference type="Pfam" id="PF08245"/>
    </source>
</evidence>
<evidence type="ECO:0000256" key="14">
    <source>
        <dbReference type="ARBA" id="ARBA00022842"/>
    </source>
</evidence>
<dbReference type="EC" id="6.3.2.17" evidence="8"/>
<dbReference type="GO" id="GO:0046872">
    <property type="term" value="F:metal ion binding"/>
    <property type="evidence" value="ECO:0007669"/>
    <property type="project" value="UniProtKB-KW"/>
</dbReference>
<dbReference type="PANTHER" id="PTHR11136">
    <property type="entry name" value="FOLYLPOLYGLUTAMATE SYNTHASE-RELATED"/>
    <property type="match status" value="1"/>
</dbReference>
<comment type="pathway">
    <text evidence="4">Cofactor biosynthesis; tetrahydrofolylpolyglutamate biosynthesis.</text>
</comment>
<keyword evidence="15" id="KW-0289">Folate biosynthesis</keyword>
<comment type="catalytic activity">
    <reaction evidence="21">
        <text>(6R)-5,10-methylenetetrahydrofolyl-(gamma-L-Glu)(n) + L-glutamate + ATP = (6R)-5,10-methylenetetrahydrofolyl-(gamma-L-Glu)(n+1) + ADP + phosphate + H(+)</text>
        <dbReference type="Rhea" id="RHEA:51912"/>
        <dbReference type="Rhea" id="RHEA-COMP:13257"/>
        <dbReference type="Rhea" id="RHEA-COMP:13258"/>
        <dbReference type="ChEBI" id="CHEBI:15378"/>
        <dbReference type="ChEBI" id="CHEBI:29985"/>
        <dbReference type="ChEBI" id="CHEBI:30616"/>
        <dbReference type="ChEBI" id="CHEBI:43474"/>
        <dbReference type="ChEBI" id="CHEBI:136572"/>
        <dbReference type="ChEBI" id="CHEBI:456216"/>
        <dbReference type="EC" id="6.3.2.17"/>
    </reaction>
</comment>
<evidence type="ECO:0000256" key="8">
    <source>
        <dbReference type="ARBA" id="ARBA00013025"/>
    </source>
</evidence>
<dbReference type="Gene3D" id="3.40.1190.10">
    <property type="entry name" value="Mur-like, catalytic domain"/>
    <property type="match status" value="1"/>
</dbReference>
<dbReference type="GO" id="GO:0005524">
    <property type="term" value="F:ATP binding"/>
    <property type="evidence" value="ECO:0007669"/>
    <property type="project" value="UniProtKB-KW"/>
</dbReference>
<dbReference type="NCBIfam" id="TIGR01499">
    <property type="entry name" value="folC"/>
    <property type="match status" value="1"/>
</dbReference>
<dbReference type="KEGG" id="afy:BW247_07465"/>
<feature type="domain" description="Mur ligase central" evidence="25">
    <location>
        <begin position="50"/>
        <end position="223"/>
    </location>
</feature>
<feature type="domain" description="Mur ligase C-terminal" evidence="24">
    <location>
        <begin position="289"/>
        <end position="409"/>
    </location>
</feature>
<evidence type="ECO:0000313" key="26">
    <source>
        <dbReference type="EMBL" id="APZ42949.1"/>
    </source>
</evidence>
<evidence type="ECO:0000256" key="17">
    <source>
        <dbReference type="ARBA" id="ARBA00030592"/>
    </source>
</evidence>
<dbReference type="UniPathway" id="UPA00077">
    <property type="reaction ID" value="UER00157"/>
</dbReference>
<dbReference type="Gene3D" id="3.90.190.20">
    <property type="entry name" value="Mur ligase, C-terminal domain"/>
    <property type="match status" value="1"/>
</dbReference>
<evidence type="ECO:0000256" key="16">
    <source>
        <dbReference type="ARBA" id="ARBA00030048"/>
    </source>
</evidence>
<dbReference type="PANTHER" id="PTHR11136:SF0">
    <property type="entry name" value="DIHYDROFOLATE SYNTHETASE-RELATED"/>
    <property type="match status" value="1"/>
</dbReference>
<dbReference type="RefSeq" id="WP_076836597.1">
    <property type="nucleotide sequence ID" value="NZ_CP019434.1"/>
</dbReference>
<dbReference type="GO" id="GO:0046656">
    <property type="term" value="P:folic acid biosynthetic process"/>
    <property type="evidence" value="ECO:0007669"/>
    <property type="project" value="UniProtKB-KW"/>
</dbReference>
<dbReference type="SUPFAM" id="SSF53244">
    <property type="entry name" value="MurD-like peptide ligases, peptide-binding domain"/>
    <property type="match status" value="1"/>
</dbReference>
<dbReference type="GO" id="GO:0004326">
    <property type="term" value="F:tetrahydrofolylpolyglutamate synthase activity"/>
    <property type="evidence" value="ECO:0007669"/>
    <property type="project" value="UniProtKB-EC"/>
</dbReference>
<evidence type="ECO:0000256" key="12">
    <source>
        <dbReference type="ARBA" id="ARBA00022741"/>
    </source>
</evidence>
<dbReference type="GO" id="GO:0046654">
    <property type="term" value="P:tetrahydrofolate biosynthetic process"/>
    <property type="evidence" value="ECO:0007669"/>
    <property type="project" value="UniProtKB-UniPathway"/>
</dbReference>
<keyword evidence="12 23" id="KW-0547">Nucleotide-binding</keyword>
<sequence length="420" mass="44388">MNRPRFDTLPAWLEWQQSLSLKEIVLGLERVRTVGARLELLHPSCPVITVGGTNGKGSVIALLEAMLRAEGYKVGAFTSPHLLRYNERVRIAGVDVDDALFCQAFDAIDQARDDLPLTYFEFGTLAALSIFATQAVDIMLLEVGMGGRLDAVNAIDADVAVVTTVDIDHAEWLGSDRESIGREKAGILRATRPAICGDRQPPASLCEYAQQIGARLSVLGRDFEACPSENGMVWQAGGMRRELPLPALSGAFQLDNAATALAALDALAPRLPLTDAAYAHGLRTAHVAGRYQRLPGPPPMVCDVAHNPQAARALASILRADPVPGRNLMVFSALADKDIPAIASALDTVAGHWFVAGLDAPRGLTADDVAERLGTVRAGVSRYVDVATALAAARASAASGDRVVVCGSFLTVAVALSAGL</sequence>